<sequence>MSQYFMTLTTGVDDASFAVRGATPTPTSPKYCALVSTMRMASAEKYTGTGPNRNRTNQWSFISRCLPIPPTYLSIHLISHPISGCSLHLSTIRNQEEQRHHASEQEDDGGSLFLASSYPSVRPSGRLFLLKPVVTRE</sequence>
<proteinExistence type="predicted"/>
<dbReference type="EMBL" id="GBRH01163378">
    <property type="protein sequence ID" value="JAE34518.1"/>
    <property type="molecule type" value="Transcribed_RNA"/>
</dbReference>
<protein>
    <submittedName>
        <fullName evidence="1">Uncharacterized protein</fullName>
    </submittedName>
</protein>
<dbReference type="AlphaFoldDB" id="A0A0A9HNR1"/>
<reference evidence="1" key="2">
    <citation type="journal article" date="2015" name="Data Brief">
        <title>Shoot transcriptome of the giant reed, Arundo donax.</title>
        <authorList>
            <person name="Barrero R.A."/>
            <person name="Guerrero F.D."/>
            <person name="Moolhuijzen P."/>
            <person name="Goolsby J.A."/>
            <person name="Tidwell J."/>
            <person name="Bellgard S.E."/>
            <person name="Bellgard M.I."/>
        </authorList>
    </citation>
    <scope>NUCLEOTIDE SEQUENCE</scope>
    <source>
        <tissue evidence="1">Shoot tissue taken approximately 20 cm above the soil surface</tissue>
    </source>
</reference>
<accession>A0A0A9HNR1</accession>
<evidence type="ECO:0000313" key="1">
    <source>
        <dbReference type="EMBL" id="JAE34518.1"/>
    </source>
</evidence>
<reference evidence="1" key="1">
    <citation type="submission" date="2014-09" db="EMBL/GenBank/DDBJ databases">
        <authorList>
            <person name="Magalhaes I.L.F."/>
            <person name="Oliveira U."/>
            <person name="Santos F.R."/>
            <person name="Vidigal T.H.D.A."/>
            <person name="Brescovit A.D."/>
            <person name="Santos A.J."/>
        </authorList>
    </citation>
    <scope>NUCLEOTIDE SEQUENCE</scope>
    <source>
        <tissue evidence="1">Shoot tissue taken approximately 20 cm above the soil surface</tissue>
    </source>
</reference>
<organism evidence="1">
    <name type="scientific">Arundo donax</name>
    <name type="common">Giant reed</name>
    <name type="synonym">Donax arundinaceus</name>
    <dbReference type="NCBI Taxonomy" id="35708"/>
    <lineage>
        <taxon>Eukaryota</taxon>
        <taxon>Viridiplantae</taxon>
        <taxon>Streptophyta</taxon>
        <taxon>Embryophyta</taxon>
        <taxon>Tracheophyta</taxon>
        <taxon>Spermatophyta</taxon>
        <taxon>Magnoliopsida</taxon>
        <taxon>Liliopsida</taxon>
        <taxon>Poales</taxon>
        <taxon>Poaceae</taxon>
        <taxon>PACMAD clade</taxon>
        <taxon>Arundinoideae</taxon>
        <taxon>Arundineae</taxon>
        <taxon>Arundo</taxon>
    </lineage>
</organism>
<name>A0A0A9HNR1_ARUDO</name>